<dbReference type="EMBL" id="JASAXT010000004">
    <property type="protein sequence ID" value="MDP8148069.1"/>
    <property type="molecule type" value="Genomic_DNA"/>
</dbReference>
<accession>A0AAW8CDN4</accession>
<evidence type="ECO:0000313" key="7">
    <source>
        <dbReference type="Proteomes" id="UP001226020"/>
    </source>
</evidence>
<dbReference type="InterPro" id="IPR036908">
    <property type="entry name" value="RlpA-like_sf"/>
</dbReference>
<dbReference type="GO" id="GO:0008933">
    <property type="term" value="F:peptidoglycan lytic transglycosylase activity"/>
    <property type="evidence" value="ECO:0007669"/>
    <property type="project" value="TreeGrafter"/>
</dbReference>
<sequence length="365" mass="41468">MIYKVHKKWIVLISCSLFIIGCSNKPHQSTQNYTEKEKLGAKYKNRQYFPYAPYIIRDVIPTRKPVVNRRSFLRQLANVKDYSTTLSTKYSDTYNKIASWVYSGANIHRLSAYGINIQQMSGEEGFQNVLMTGYYSPVIKARHTRSGRFQYPIYAKPRYRKQFTRKQIYDGVLAGKGLELAYTDSLLENFLLGVQGSGYVDFGYGRLNYFAYAGQNGFKYVSIGRLLVEDGEIPKEKMSIQAIREWGQRYPDRVQELLERNPSYVFFKNDASGKVKGSAGVPLIALASVASDRHIVPSGTPLLVETPIIDDDGNWTGRHEIRLMIALDVGGAINGQHFDIYQGIGKKAGHKAGLMKHYGRVWILQ</sequence>
<name>A0AAW8CDN4_9PAST</name>
<feature type="domain" description="Lytic transglycosylase MltA" evidence="5">
    <location>
        <begin position="138"/>
        <end position="268"/>
    </location>
</feature>
<evidence type="ECO:0000313" key="6">
    <source>
        <dbReference type="EMBL" id="MDP8148069.1"/>
    </source>
</evidence>
<organism evidence="6 7">
    <name type="scientific">Phocoenobacter atlanticus subsp. atlanticus</name>
    <dbReference type="NCBI Taxonomy" id="3061285"/>
    <lineage>
        <taxon>Bacteria</taxon>
        <taxon>Pseudomonadati</taxon>
        <taxon>Pseudomonadota</taxon>
        <taxon>Gammaproteobacteria</taxon>
        <taxon>Pasteurellales</taxon>
        <taxon>Pasteurellaceae</taxon>
        <taxon>Phocoenobacter</taxon>
        <taxon>Phocoenobacter atlanticus</taxon>
    </lineage>
</organism>
<dbReference type="GO" id="GO:0004553">
    <property type="term" value="F:hydrolase activity, hydrolyzing O-glycosyl compounds"/>
    <property type="evidence" value="ECO:0007669"/>
    <property type="project" value="InterPro"/>
</dbReference>
<comment type="caution">
    <text evidence="6">The sequence shown here is derived from an EMBL/GenBank/DDBJ whole genome shotgun (WGS) entry which is preliminary data.</text>
</comment>
<gene>
    <name evidence="6" type="primary">mltA</name>
    <name evidence="6" type="ORF">QJU57_03105</name>
</gene>
<dbReference type="NCBIfam" id="NF008366">
    <property type="entry name" value="PRK11162.1"/>
    <property type="match status" value="1"/>
</dbReference>
<evidence type="ECO:0000256" key="3">
    <source>
        <dbReference type="ARBA" id="ARBA00023316"/>
    </source>
</evidence>
<evidence type="ECO:0000259" key="5">
    <source>
        <dbReference type="SMART" id="SM00925"/>
    </source>
</evidence>
<dbReference type="InterPro" id="IPR026044">
    <property type="entry name" value="MltA"/>
</dbReference>
<dbReference type="PIRSF" id="PIRSF019422">
    <property type="entry name" value="MltA"/>
    <property type="match status" value="1"/>
</dbReference>
<dbReference type="Pfam" id="PF03562">
    <property type="entry name" value="MltA"/>
    <property type="match status" value="2"/>
</dbReference>
<dbReference type="GO" id="GO:0071555">
    <property type="term" value="P:cell wall organization"/>
    <property type="evidence" value="ECO:0007669"/>
    <property type="project" value="UniProtKB-KW"/>
</dbReference>
<dbReference type="GO" id="GO:0019867">
    <property type="term" value="C:outer membrane"/>
    <property type="evidence" value="ECO:0007669"/>
    <property type="project" value="InterPro"/>
</dbReference>
<dbReference type="Pfam" id="PF06725">
    <property type="entry name" value="3D"/>
    <property type="match status" value="1"/>
</dbReference>
<protein>
    <recommendedName>
        <fullName evidence="4">Membrane-bound lytic murein transglycosylase A</fullName>
        <ecNumber evidence="4">4.2.2.n1</ecNumber>
    </recommendedName>
    <alternativeName>
        <fullName evidence="4">Murein hydrolase A</fullName>
    </alternativeName>
</protein>
<keyword evidence="2 4" id="KW-0456">Lyase</keyword>
<comment type="catalytic activity">
    <reaction evidence="1 4">
        <text>Exolytic cleavage of the (1-&gt;4)-beta-glycosidic linkage between N-acetylmuramic acid (MurNAc) and N-acetylglucosamine (GlcNAc) residues in peptidoglycan, from either the reducing or the non-reducing ends of the peptidoglycan chains, with concomitant formation of a 1,6-anhydrobond in the MurNAc residue.</text>
        <dbReference type="EC" id="4.2.2.n1"/>
    </reaction>
</comment>
<evidence type="ECO:0000256" key="1">
    <source>
        <dbReference type="ARBA" id="ARBA00001420"/>
    </source>
</evidence>
<comment type="function">
    <text evidence="4">Murein-degrading enzyme. May play a role in recycling of muropeptides during cell elongation and/or cell division.</text>
</comment>
<keyword evidence="3 4" id="KW-0961">Cell wall biogenesis/degradation</keyword>
<dbReference type="Proteomes" id="UP001226020">
    <property type="component" value="Unassembled WGS sequence"/>
</dbReference>
<dbReference type="PANTHER" id="PTHR30124:SF0">
    <property type="entry name" value="MEMBRANE-BOUND LYTIC MUREIN TRANSGLYCOSYLASE A"/>
    <property type="match status" value="1"/>
</dbReference>
<reference evidence="6 7" key="1">
    <citation type="journal article" date="2023" name="Front. Microbiol.">
        <title>Phylogeography and host specificity of Pasteurellaceae pathogenic to sea-farmed fish in the north-east Atlantic.</title>
        <authorList>
            <person name="Gulla S."/>
            <person name="Colquhoun D.J."/>
            <person name="Olsen A.B."/>
            <person name="Spilsberg B."/>
            <person name="Lagesen K."/>
            <person name="Aakesson C.P."/>
            <person name="Strom S."/>
            <person name="Manji F."/>
            <person name="Birkbeck T.H."/>
            <person name="Nilsen H.K."/>
        </authorList>
    </citation>
    <scope>NUCLEOTIDE SEQUENCE [LARGE SCALE GENOMIC DNA]</scope>
    <source>
        <strain evidence="6 7">NVIB3131</strain>
    </source>
</reference>
<dbReference type="InterPro" id="IPR005300">
    <property type="entry name" value="MltA_B"/>
</dbReference>
<evidence type="ECO:0000256" key="2">
    <source>
        <dbReference type="ARBA" id="ARBA00023239"/>
    </source>
</evidence>
<dbReference type="Gene3D" id="2.40.40.10">
    <property type="entry name" value="RlpA-like domain"/>
    <property type="match status" value="1"/>
</dbReference>
<dbReference type="GO" id="GO:0009254">
    <property type="term" value="P:peptidoglycan turnover"/>
    <property type="evidence" value="ECO:0007669"/>
    <property type="project" value="UniProtKB-UniRule"/>
</dbReference>
<dbReference type="PANTHER" id="PTHR30124">
    <property type="entry name" value="MEMBRANE-BOUND LYTIC MUREIN TRANSGLYCOSYLASE A"/>
    <property type="match status" value="1"/>
</dbReference>
<evidence type="ECO:0000256" key="4">
    <source>
        <dbReference type="PIRNR" id="PIRNR019422"/>
    </source>
</evidence>
<keyword evidence="7" id="KW-1185">Reference proteome</keyword>
<dbReference type="Gene3D" id="2.40.240.50">
    <property type="entry name" value="Barwin-like endoglucanases"/>
    <property type="match status" value="1"/>
</dbReference>
<dbReference type="PROSITE" id="PS51257">
    <property type="entry name" value="PROKAR_LIPOPROTEIN"/>
    <property type="match status" value="1"/>
</dbReference>
<dbReference type="InterPro" id="IPR010611">
    <property type="entry name" value="3D_dom"/>
</dbReference>
<dbReference type="CDD" id="cd14485">
    <property type="entry name" value="mltA_like_LT_A"/>
    <property type="match status" value="1"/>
</dbReference>
<dbReference type="RefSeq" id="WP_306351191.1">
    <property type="nucleotide sequence ID" value="NZ_JASAWV010000004.1"/>
</dbReference>
<dbReference type="SUPFAM" id="SSF50685">
    <property type="entry name" value="Barwin-like endoglucanases"/>
    <property type="match status" value="1"/>
</dbReference>
<dbReference type="GO" id="GO:0009253">
    <property type="term" value="P:peptidoglycan catabolic process"/>
    <property type="evidence" value="ECO:0007669"/>
    <property type="project" value="TreeGrafter"/>
</dbReference>
<dbReference type="CDD" id="cd14668">
    <property type="entry name" value="mlta_B"/>
    <property type="match status" value="1"/>
</dbReference>
<dbReference type="EC" id="4.2.2.n1" evidence="4"/>
<dbReference type="SMART" id="SM00925">
    <property type="entry name" value="MltA"/>
    <property type="match status" value="1"/>
</dbReference>
<proteinExistence type="predicted"/>
<dbReference type="AlphaFoldDB" id="A0AAW8CDN4"/>